<protein>
    <recommendedName>
        <fullName evidence="4">DUF998 domain-containing protein</fullName>
    </recommendedName>
</protein>
<keyword evidence="1" id="KW-0472">Membrane</keyword>
<feature type="transmembrane region" description="Helical" evidence="1">
    <location>
        <begin position="155"/>
        <end position="173"/>
    </location>
</feature>
<feature type="transmembrane region" description="Helical" evidence="1">
    <location>
        <begin position="123"/>
        <end position="143"/>
    </location>
</feature>
<comment type="caution">
    <text evidence="2">The sequence shown here is derived from an EMBL/GenBank/DDBJ whole genome shotgun (WGS) entry which is preliminary data.</text>
</comment>
<organism evidence="2 3">
    <name type="scientific">Permianibacter aggregans</name>
    <dbReference type="NCBI Taxonomy" id="1510150"/>
    <lineage>
        <taxon>Bacteria</taxon>
        <taxon>Pseudomonadati</taxon>
        <taxon>Pseudomonadota</taxon>
        <taxon>Gammaproteobacteria</taxon>
        <taxon>Pseudomonadales</taxon>
        <taxon>Pseudomonadaceae</taxon>
        <taxon>Permianibacter</taxon>
    </lineage>
</organism>
<feature type="transmembrane region" description="Helical" evidence="1">
    <location>
        <begin position="7"/>
        <end position="31"/>
    </location>
</feature>
<keyword evidence="1" id="KW-0812">Transmembrane</keyword>
<evidence type="ECO:0000313" key="2">
    <source>
        <dbReference type="EMBL" id="TDQ47443.1"/>
    </source>
</evidence>
<evidence type="ECO:0008006" key="4">
    <source>
        <dbReference type="Google" id="ProtNLM"/>
    </source>
</evidence>
<evidence type="ECO:0000256" key="1">
    <source>
        <dbReference type="SAM" id="Phobius"/>
    </source>
</evidence>
<dbReference type="EMBL" id="SNYM01000010">
    <property type="protein sequence ID" value="TDQ47443.1"/>
    <property type="molecule type" value="Genomic_DNA"/>
</dbReference>
<reference evidence="2 3" key="1">
    <citation type="submission" date="2019-03" db="EMBL/GenBank/DDBJ databases">
        <title>Genomic Encyclopedia of Type Strains, Phase IV (KMG-IV): sequencing the most valuable type-strain genomes for metagenomic binning, comparative biology and taxonomic classification.</title>
        <authorList>
            <person name="Goeker M."/>
        </authorList>
    </citation>
    <scope>NUCLEOTIDE SEQUENCE [LARGE SCALE GENOMIC DNA]</scope>
    <source>
        <strain evidence="2 3">DSM 103792</strain>
    </source>
</reference>
<dbReference type="RefSeq" id="WP_133591052.1">
    <property type="nucleotide sequence ID" value="NZ_CP037953.1"/>
</dbReference>
<feature type="transmembrane region" description="Helical" evidence="1">
    <location>
        <begin position="92"/>
        <end position="111"/>
    </location>
</feature>
<sequence length="214" mass="24613">MSEAQRRFLIALVSGALPIIAVILASSISVAHQRLPDCQLFIDGCVSISRAVRQNESIGYFRLLMSIAAIALFYFWRDWRVPNIAAAAQTRVRWLAYIALLALIVYVWTLGTDGRLYTFMRRIGIFVFFGGTLVAQLMSLRLWLQSGIRDQALTVLKTLTWLIYLLGLAHLAIKLSIDSDVWENRFEWWIGTLLSVWYLAYARLQWRVDQRAQL</sequence>
<evidence type="ECO:0000313" key="3">
    <source>
        <dbReference type="Proteomes" id="UP000295375"/>
    </source>
</evidence>
<keyword evidence="3" id="KW-1185">Reference proteome</keyword>
<dbReference type="AlphaFoldDB" id="A0A4R6UPN5"/>
<dbReference type="Proteomes" id="UP000295375">
    <property type="component" value="Unassembled WGS sequence"/>
</dbReference>
<gene>
    <name evidence="2" type="ORF">EV696_11035</name>
</gene>
<accession>A0A4R6UPN5</accession>
<name>A0A4R6UPN5_9GAMM</name>
<feature type="transmembrane region" description="Helical" evidence="1">
    <location>
        <begin position="188"/>
        <end position="204"/>
    </location>
</feature>
<proteinExistence type="predicted"/>
<feature type="transmembrane region" description="Helical" evidence="1">
    <location>
        <begin position="58"/>
        <end position="76"/>
    </location>
</feature>
<keyword evidence="1" id="KW-1133">Transmembrane helix</keyword>
<dbReference type="OrthoDB" id="9180406at2"/>